<dbReference type="AlphaFoldDB" id="A0A921LEJ8"/>
<dbReference type="SUPFAM" id="SSF50475">
    <property type="entry name" value="FMN-binding split barrel"/>
    <property type="match status" value="1"/>
</dbReference>
<dbReference type="Gene3D" id="2.30.110.10">
    <property type="entry name" value="Electron Transport, Fmn-binding Protein, Chain A"/>
    <property type="match status" value="1"/>
</dbReference>
<dbReference type="Gene3D" id="2.20.28.10">
    <property type="match status" value="1"/>
</dbReference>
<dbReference type="Pfam" id="PF21349">
    <property type="entry name" value="RUBY_RBDX"/>
    <property type="match status" value="1"/>
</dbReference>
<evidence type="ECO:0000256" key="4">
    <source>
        <dbReference type="ARBA" id="ARBA00038054"/>
    </source>
</evidence>
<keyword evidence="3" id="KW-0285">Flavoprotein</keyword>
<dbReference type="GO" id="GO:0016646">
    <property type="term" value="F:oxidoreductase activity, acting on the CH-NH group of donors, NAD or NADP as acceptor"/>
    <property type="evidence" value="ECO:0007669"/>
    <property type="project" value="UniProtKB-ARBA"/>
</dbReference>
<evidence type="ECO:0000313" key="7">
    <source>
        <dbReference type="Proteomes" id="UP000769156"/>
    </source>
</evidence>
<evidence type="ECO:0000259" key="5">
    <source>
        <dbReference type="PROSITE" id="PS50903"/>
    </source>
</evidence>
<dbReference type="EMBL" id="DYVY01000127">
    <property type="protein sequence ID" value="HJF94674.1"/>
    <property type="molecule type" value="Genomic_DNA"/>
</dbReference>
<dbReference type="Pfam" id="PF01613">
    <property type="entry name" value="Flavin_Reduct"/>
    <property type="match status" value="1"/>
</dbReference>
<comment type="cofactor">
    <cofactor evidence="2">
        <name>Fe(3+)</name>
        <dbReference type="ChEBI" id="CHEBI:29034"/>
    </cofactor>
</comment>
<comment type="cofactor">
    <cofactor evidence="1">
        <name>FMN</name>
        <dbReference type="ChEBI" id="CHEBI:58210"/>
    </cofactor>
</comment>
<dbReference type="RefSeq" id="WP_076777356.1">
    <property type="nucleotide sequence ID" value="NZ_CALKQL010000007.1"/>
</dbReference>
<evidence type="ECO:0000256" key="3">
    <source>
        <dbReference type="ARBA" id="ARBA00022630"/>
    </source>
</evidence>
<accession>A0A921LEJ8</accession>
<dbReference type="GO" id="GO:0010181">
    <property type="term" value="F:FMN binding"/>
    <property type="evidence" value="ECO:0007669"/>
    <property type="project" value="InterPro"/>
</dbReference>
<dbReference type="InterPro" id="IPR048574">
    <property type="entry name" value="RUBY_RBDX"/>
</dbReference>
<dbReference type="InterPro" id="IPR012349">
    <property type="entry name" value="Split_barrel_FMN-bd"/>
</dbReference>
<dbReference type="SMART" id="SM00903">
    <property type="entry name" value="Flavin_Reduct"/>
    <property type="match status" value="1"/>
</dbReference>
<sequence length="200" mass="22094">MDMKAMFQLSYGLFVVTAKEGEKDNGCITNTAGQVTTTPNRITLAVNKNNYTHDMILRTGVFNVSILSEKAVFDTFRHFGFQSGRDVDKFADYGSAKRSANGLYYITEGTNAYLSAKVVDTMDLGTHTLFLADVTDGEVLDSAASATYAYYHSNIKPAPAKEEKKGWRCKICGYIYEGDVLPEDFICPVCKHGAADFEKI</sequence>
<gene>
    <name evidence="6" type="ORF">K8V82_07765</name>
</gene>
<dbReference type="GO" id="GO:0005506">
    <property type="term" value="F:iron ion binding"/>
    <property type="evidence" value="ECO:0007669"/>
    <property type="project" value="InterPro"/>
</dbReference>
<dbReference type="InterPro" id="IPR002563">
    <property type="entry name" value="Flavin_Rdtase-like_dom"/>
</dbReference>
<dbReference type="SUPFAM" id="SSF57802">
    <property type="entry name" value="Rubredoxin-like"/>
    <property type="match status" value="1"/>
</dbReference>
<organism evidence="6 7">
    <name type="scientific">Lachnoclostridium phocaeense</name>
    <dbReference type="NCBI Taxonomy" id="1871021"/>
    <lineage>
        <taxon>Bacteria</taxon>
        <taxon>Bacillati</taxon>
        <taxon>Bacillota</taxon>
        <taxon>Clostridia</taxon>
        <taxon>Lachnospirales</taxon>
        <taxon>Lachnospiraceae</taxon>
    </lineage>
</organism>
<dbReference type="InterPro" id="IPR052174">
    <property type="entry name" value="Flavoredoxin"/>
</dbReference>
<proteinExistence type="inferred from homology"/>
<name>A0A921LEJ8_9FIRM</name>
<comment type="similarity">
    <text evidence="4">Belongs to the flavoredoxin family.</text>
</comment>
<dbReference type="Proteomes" id="UP000769156">
    <property type="component" value="Unassembled WGS sequence"/>
</dbReference>
<evidence type="ECO:0000256" key="2">
    <source>
        <dbReference type="ARBA" id="ARBA00001965"/>
    </source>
</evidence>
<feature type="domain" description="Rubredoxin-like" evidence="5">
    <location>
        <begin position="164"/>
        <end position="200"/>
    </location>
</feature>
<dbReference type="OrthoDB" id="9799749at2"/>
<dbReference type="InterPro" id="IPR024934">
    <property type="entry name" value="Rubredoxin-like_dom"/>
</dbReference>
<protein>
    <submittedName>
        <fullName evidence="6">Flavin reductase</fullName>
    </submittedName>
</protein>
<reference evidence="6" key="1">
    <citation type="journal article" date="2021" name="PeerJ">
        <title>Extensive microbial diversity within the chicken gut microbiome revealed by metagenomics and culture.</title>
        <authorList>
            <person name="Gilroy R."/>
            <person name="Ravi A."/>
            <person name="Getino M."/>
            <person name="Pursley I."/>
            <person name="Horton D.L."/>
            <person name="Alikhan N.F."/>
            <person name="Baker D."/>
            <person name="Gharbi K."/>
            <person name="Hall N."/>
            <person name="Watson M."/>
            <person name="Adriaenssens E.M."/>
            <person name="Foster-Nyarko E."/>
            <person name="Jarju S."/>
            <person name="Secka A."/>
            <person name="Antonio M."/>
            <person name="Oren A."/>
            <person name="Chaudhuri R.R."/>
            <person name="La Ragione R."/>
            <person name="Hildebrand F."/>
            <person name="Pallen M.J."/>
        </authorList>
    </citation>
    <scope>NUCLEOTIDE SEQUENCE</scope>
    <source>
        <strain evidence="6">ChiSjej5B23-16112</strain>
    </source>
</reference>
<dbReference type="PANTHER" id="PTHR43567:SF1">
    <property type="entry name" value="FLAVOREDOXIN"/>
    <property type="match status" value="1"/>
</dbReference>
<evidence type="ECO:0000313" key="6">
    <source>
        <dbReference type="EMBL" id="HJF94674.1"/>
    </source>
</evidence>
<dbReference type="PROSITE" id="PS50903">
    <property type="entry name" value="RUBREDOXIN_LIKE"/>
    <property type="match status" value="1"/>
</dbReference>
<evidence type="ECO:0000256" key="1">
    <source>
        <dbReference type="ARBA" id="ARBA00001917"/>
    </source>
</evidence>
<reference evidence="6" key="2">
    <citation type="submission" date="2021-09" db="EMBL/GenBank/DDBJ databases">
        <authorList>
            <person name="Gilroy R."/>
        </authorList>
    </citation>
    <scope>NUCLEOTIDE SEQUENCE</scope>
    <source>
        <strain evidence="6">ChiSjej5B23-16112</strain>
    </source>
</reference>
<comment type="caution">
    <text evidence="6">The sequence shown here is derived from an EMBL/GenBank/DDBJ whole genome shotgun (WGS) entry which is preliminary data.</text>
</comment>
<dbReference type="CDD" id="cd00350">
    <property type="entry name" value="rubredoxin_like"/>
    <property type="match status" value="1"/>
</dbReference>
<dbReference type="PANTHER" id="PTHR43567">
    <property type="entry name" value="FLAVOREDOXIN-RELATED-RELATED"/>
    <property type="match status" value="1"/>
</dbReference>